<sequence length="166" mass="18289">MKSFCSGIIAGILICIFFVVGGSAYAEGSSKVDVFFRNIKIMFDGVEKKSAEGKVFVYENLTYVPLRFVSESLGKEVGWNEETQTVWIGTQESNNKEQAEQATKIINHGLENAEKLQSYSMKVNGSILVGDEDFKIGVETGLEASVIRKPEMIISGDVVLLLLNHT</sequence>
<dbReference type="InterPro" id="IPR036582">
    <property type="entry name" value="Mao_N_sf"/>
</dbReference>
<reference evidence="2 3" key="1">
    <citation type="submission" date="2022-05" db="EMBL/GenBank/DDBJ databases">
        <title>Genome Sequencing of Bee-Associated Microbes.</title>
        <authorList>
            <person name="Dunlap C."/>
        </authorList>
    </citation>
    <scope>NUCLEOTIDE SEQUENCE [LARGE SCALE GENOMIC DNA]</scope>
    <source>
        <strain evidence="2 3">NRRL B-14421</strain>
    </source>
</reference>
<dbReference type="Proteomes" id="UP001527099">
    <property type="component" value="Unassembled WGS sequence"/>
</dbReference>
<gene>
    <name evidence="2" type="ORF">M5X19_03890</name>
</gene>
<dbReference type="Pfam" id="PF07833">
    <property type="entry name" value="Cu_amine_oxidN1"/>
    <property type="match status" value="1"/>
</dbReference>
<protein>
    <submittedName>
        <fullName evidence="2">Copper amine oxidase N-terminal domain-containing protein</fullName>
    </submittedName>
</protein>
<evidence type="ECO:0000313" key="3">
    <source>
        <dbReference type="Proteomes" id="UP001527099"/>
    </source>
</evidence>
<accession>A0ABT4G7A9</accession>
<dbReference type="Gene3D" id="3.30.457.10">
    <property type="entry name" value="Copper amine oxidase-like, N-terminal domain"/>
    <property type="match status" value="1"/>
</dbReference>
<evidence type="ECO:0000313" key="2">
    <source>
        <dbReference type="EMBL" id="MCY9692068.1"/>
    </source>
</evidence>
<keyword evidence="3" id="KW-1185">Reference proteome</keyword>
<feature type="domain" description="Copper amine oxidase-like N-terminal" evidence="1">
    <location>
        <begin position="47"/>
        <end position="107"/>
    </location>
</feature>
<dbReference type="SUPFAM" id="SSF55383">
    <property type="entry name" value="Copper amine oxidase, domain N"/>
    <property type="match status" value="1"/>
</dbReference>
<organism evidence="2 3">
    <name type="scientific">Paenibacillus alginolyticus</name>
    <dbReference type="NCBI Taxonomy" id="59839"/>
    <lineage>
        <taxon>Bacteria</taxon>
        <taxon>Bacillati</taxon>
        <taxon>Bacillota</taxon>
        <taxon>Bacilli</taxon>
        <taxon>Bacillales</taxon>
        <taxon>Paenibacillaceae</taxon>
        <taxon>Paenibacillus</taxon>
    </lineage>
</organism>
<feature type="non-terminal residue" evidence="2">
    <location>
        <position position="166"/>
    </location>
</feature>
<dbReference type="InterPro" id="IPR012854">
    <property type="entry name" value="Cu_amine_oxidase-like_N"/>
</dbReference>
<comment type="caution">
    <text evidence="2">The sequence shown here is derived from an EMBL/GenBank/DDBJ whole genome shotgun (WGS) entry which is preliminary data.</text>
</comment>
<evidence type="ECO:0000259" key="1">
    <source>
        <dbReference type="Pfam" id="PF07833"/>
    </source>
</evidence>
<dbReference type="RefSeq" id="WP_268613697.1">
    <property type="nucleotide sequence ID" value="NZ_JAMDMX010000009.1"/>
</dbReference>
<dbReference type="EMBL" id="JAMDMX010000009">
    <property type="protein sequence ID" value="MCY9692068.1"/>
    <property type="molecule type" value="Genomic_DNA"/>
</dbReference>
<name>A0ABT4G7A9_9BACL</name>
<proteinExistence type="predicted"/>